<keyword evidence="3" id="KW-1185">Reference proteome</keyword>
<keyword evidence="1" id="KW-1133">Transmembrane helix</keyword>
<comment type="caution">
    <text evidence="2">The sequence shown here is derived from an EMBL/GenBank/DDBJ whole genome shotgun (WGS) entry which is preliminary data.</text>
</comment>
<sequence>MAAAALSSSRGVAGGLYILFTLLCLVCLASSWTYDEELKNIKEGIQKAEQHLKNVKAQRAAFSEFMSEAMTFNEAMTSFAEKVSEKSPDDSLPLKGILESARRLMEESKTYVDKQNELMDAEVADSERKLGELKTFVRKLEENQAEL</sequence>
<dbReference type="AlphaFoldDB" id="A0AAW1ERC0"/>
<organism evidence="2 3">
    <name type="scientific">Zoarces viviparus</name>
    <name type="common">Viviparous eelpout</name>
    <name type="synonym">Blennius viviparus</name>
    <dbReference type="NCBI Taxonomy" id="48416"/>
    <lineage>
        <taxon>Eukaryota</taxon>
        <taxon>Metazoa</taxon>
        <taxon>Chordata</taxon>
        <taxon>Craniata</taxon>
        <taxon>Vertebrata</taxon>
        <taxon>Euteleostomi</taxon>
        <taxon>Actinopterygii</taxon>
        <taxon>Neopterygii</taxon>
        <taxon>Teleostei</taxon>
        <taxon>Neoteleostei</taxon>
        <taxon>Acanthomorphata</taxon>
        <taxon>Eupercaria</taxon>
        <taxon>Perciformes</taxon>
        <taxon>Cottioidei</taxon>
        <taxon>Zoarcales</taxon>
        <taxon>Zoarcidae</taxon>
        <taxon>Zoarcinae</taxon>
        <taxon>Zoarces</taxon>
    </lineage>
</organism>
<reference evidence="2 3" key="1">
    <citation type="journal article" date="2024" name="Genome Biol. Evol.">
        <title>Chromosome-level genome assembly of the viviparous eelpout Zoarces viviparus.</title>
        <authorList>
            <person name="Fuhrmann N."/>
            <person name="Brasseur M.V."/>
            <person name="Bakowski C.E."/>
            <person name="Podsiadlowski L."/>
            <person name="Prost S."/>
            <person name="Krehenwinkel H."/>
            <person name="Mayer C."/>
        </authorList>
    </citation>
    <scope>NUCLEOTIDE SEQUENCE [LARGE SCALE GENOMIC DNA]</scope>
    <source>
        <strain evidence="2">NO-MEL_2022_Ind0_liver</strain>
    </source>
</reference>
<keyword evidence="1" id="KW-0472">Membrane</keyword>
<evidence type="ECO:0008006" key="4">
    <source>
        <dbReference type="Google" id="ProtNLM"/>
    </source>
</evidence>
<name>A0AAW1ERC0_ZOAVI</name>
<feature type="transmembrane region" description="Helical" evidence="1">
    <location>
        <begin position="12"/>
        <end position="34"/>
    </location>
</feature>
<protein>
    <recommendedName>
        <fullName evidence="4">Apolipophorin-III</fullName>
    </recommendedName>
</protein>
<accession>A0AAW1ERC0</accession>
<gene>
    <name evidence="2" type="ORF">VZT92_016970</name>
</gene>
<dbReference type="EMBL" id="JBCEZU010000145">
    <property type="protein sequence ID" value="KAK9524590.1"/>
    <property type="molecule type" value="Genomic_DNA"/>
</dbReference>
<evidence type="ECO:0000313" key="2">
    <source>
        <dbReference type="EMBL" id="KAK9524590.1"/>
    </source>
</evidence>
<keyword evidence="1" id="KW-0812">Transmembrane</keyword>
<dbReference type="Proteomes" id="UP001488805">
    <property type="component" value="Unassembled WGS sequence"/>
</dbReference>
<proteinExistence type="predicted"/>
<evidence type="ECO:0000256" key="1">
    <source>
        <dbReference type="SAM" id="Phobius"/>
    </source>
</evidence>
<evidence type="ECO:0000313" key="3">
    <source>
        <dbReference type="Proteomes" id="UP001488805"/>
    </source>
</evidence>